<name>A0ABD0RZV1_CIRMR</name>
<accession>A0ABD0RZV1</accession>
<comment type="caution">
    <text evidence="1">The sequence shown here is derived from an EMBL/GenBank/DDBJ whole genome shotgun (WGS) entry which is preliminary data.</text>
</comment>
<proteinExistence type="predicted"/>
<protein>
    <recommendedName>
        <fullName evidence="3">Zinc finger protein</fullName>
    </recommendedName>
</protein>
<keyword evidence="2" id="KW-1185">Reference proteome</keyword>
<organism evidence="1 2">
    <name type="scientific">Cirrhinus mrigala</name>
    <name type="common">Mrigala</name>
    <dbReference type="NCBI Taxonomy" id="683832"/>
    <lineage>
        <taxon>Eukaryota</taxon>
        <taxon>Metazoa</taxon>
        <taxon>Chordata</taxon>
        <taxon>Craniata</taxon>
        <taxon>Vertebrata</taxon>
        <taxon>Euteleostomi</taxon>
        <taxon>Actinopterygii</taxon>
        <taxon>Neopterygii</taxon>
        <taxon>Teleostei</taxon>
        <taxon>Ostariophysi</taxon>
        <taxon>Cypriniformes</taxon>
        <taxon>Cyprinidae</taxon>
        <taxon>Labeoninae</taxon>
        <taxon>Labeonini</taxon>
        <taxon>Cirrhinus</taxon>
    </lineage>
</organism>
<dbReference type="EMBL" id="JAMKFB020000001">
    <property type="protein sequence ID" value="KAL0204075.1"/>
    <property type="molecule type" value="Genomic_DNA"/>
</dbReference>
<gene>
    <name evidence="1" type="ORF">M9458_002093</name>
</gene>
<evidence type="ECO:0000313" key="1">
    <source>
        <dbReference type="EMBL" id="KAL0204075.1"/>
    </source>
</evidence>
<sequence length="53" mass="5900">DDELEGHTNEIMKLVVIHNPIVEEDPADVCVVIEGTKNHSVHIVDEIDLCPQP</sequence>
<evidence type="ECO:0008006" key="3">
    <source>
        <dbReference type="Google" id="ProtNLM"/>
    </source>
</evidence>
<feature type="non-terminal residue" evidence="1">
    <location>
        <position position="1"/>
    </location>
</feature>
<dbReference type="AlphaFoldDB" id="A0ABD0RZV1"/>
<evidence type="ECO:0000313" key="2">
    <source>
        <dbReference type="Proteomes" id="UP001529510"/>
    </source>
</evidence>
<reference evidence="1 2" key="1">
    <citation type="submission" date="2024-05" db="EMBL/GenBank/DDBJ databases">
        <title>Genome sequencing and assembly of Indian major carp, Cirrhinus mrigala (Hamilton, 1822).</title>
        <authorList>
            <person name="Mohindra V."/>
            <person name="Chowdhury L.M."/>
            <person name="Lal K."/>
            <person name="Jena J.K."/>
        </authorList>
    </citation>
    <scope>NUCLEOTIDE SEQUENCE [LARGE SCALE GENOMIC DNA]</scope>
    <source>
        <strain evidence="1">CM1030</strain>
        <tissue evidence="1">Blood</tissue>
    </source>
</reference>
<dbReference type="Proteomes" id="UP001529510">
    <property type="component" value="Unassembled WGS sequence"/>
</dbReference>